<protein>
    <submittedName>
        <fullName evidence="1">Virginiamycin B lyase</fullName>
        <ecNumber evidence="1">4.2.99.-</ecNumber>
    </submittedName>
</protein>
<sequence>MPEILEVVDVDGGPYGVTVDETDTLWFTLAARGAVGRLVDGTVETVALDPADGSPTVIVAEGDGAWFTEFRGNRIGRVEANGALSFLAAESPYGLCRAGDGGLWYTELSAGGVVHRAPDGTATRYAVEGMPSMIAEAADGTVFVTLNQGNAVARIAPDGQVRTTALPTAGAGPVGLATAADGAWFVELLAGQLGHVDRDGTVTEHPLPDRDARPHAVVVAPDGTVWFTEWAAARLGRRTADGEITELALPGAEPHGLTVAPDGTLWVAMESGALVHVRP</sequence>
<dbReference type="InterPro" id="IPR015943">
    <property type="entry name" value="WD40/YVTN_repeat-like_dom_sf"/>
</dbReference>
<dbReference type="InterPro" id="IPR051344">
    <property type="entry name" value="Vgb"/>
</dbReference>
<dbReference type="Proteomes" id="UP000057820">
    <property type="component" value="Chromosome 1"/>
</dbReference>
<keyword evidence="1" id="KW-0456">Lyase</keyword>
<name>A0A0H5NJ05_NOCFR</name>
<proteinExistence type="predicted"/>
<dbReference type="KEGG" id="nfr:ERS450000_01603"/>
<organism evidence="1 2">
    <name type="scientific">Nocardia farcinica</name>
    <dbReference type="NCBI Taxonomy" id="37329"/>
    <lineage>
        <taxon>Bacteria</taxon>
        <taxon>Bacillati</taxon>
        <taxon>Actinomycetota</taxon>
        <taxon>Actinomycetes</taxon>
        <taxon>Mycobacteriales</taxon>
        <taxon>Nocardiaceae</taxon>
        <taxon>Nocardia</taxon>
    </lineage>
</organism>
<accession>A0A0H5NJ05</accession>
<dbReference type="PANTHER" id="PTHR40274">
    <property type="entry name" value="VIRGINIAMYCIN B LYASE"/>
    <property type="match status" value="1"/>
</dbReference>
<dbReference type="Pfam" id="PF24684">
    <property type="entry name" value="Vgb_lyase"/>
    <property type="match status" value="1"/>
</dbReference>
<reference evidence="2" key="1">
    <citation type="submission" date="2015-03" db="EMBL/GenBank/DDBJ databases">
        <authorList>
            <consortium name="Pathogen Informatics"/>
        </authorList>
    </citation>
    <scope>NUCLEOTIDE SEQUENCE [LARGE SCALE GENOMIC DNA]</scope>
    <source>
        <strain evidence="2">NCTC11134</strain>
    </source>
</reference>
<dbReference type="GO" id="GO:0016829">
    <property type="term" value="F:lyase activity"/>
    <property type="evidence" value="ECO:0007669"/>
    <property type="project" value="UniProtKB-KW"/>
</dbReference>
<evidence type="ECO:0000313" key="2">
    <source>
        <dbReference type="Proteomes" id="UP000057820"/>
    </source>
</evidence>
<dbReference type="EMBL" id="LN868938">
    <property type="protein sequence ID" value="CRY75950.1"/>
    <property type="molecule type" value="Genomic_DNA"/>
</dbReference>
<dbReference type="AlphaFoldDB" id="A0A0H5NJ05"/>
<dbReference type="Gene3D" id="2.130.10.10">
    <property type="entry name" value="YVTN repeat-like/Quinoprotein amine dehydrogenase"/>
    <property type="match status" value="2"/>
</dbReference>
<dbReference type="SUPFAM" id="SSF101898">
    <property type="entry name" value="NHL repeat"/>
    <property type="match status" value="1"/>
</dbReference>
<evidence type="ECO:0000313" key="1">
    <source>
        <dbReference type="EMBL" id="CRY75950.1"/>
    </source>
</evidence>
<dbReference type="EC" id="4.2.99.-" evidence="1"/>
<gene>
    <name evidence="1" type="primary">vgb</name>
    <name evidence="1" type="ORF">ERS450000_01603</name>
</gene>
<dbReference type="RefSeq" id="WP_060591661.1">
    <property type="nucleotide sequence ID" value="NZ_CP031418.1"/>
</dbReference>
<dbReference type="PANTHER" id="PTHR40274:SF3">
    <property type="entry name" value="VIRGINIAMYCIN B LYASE"/>
    <property type="match status" value="1"/>
</dbReference>